<dbReference type="OrthoDB" id="2414662at2759"/>
<evidence type="ECO:0000313" key="8">
    <source>
        <dbReference type="Proteomes" id="UP000241769"/>
    </source>
</evidence>
<dbReference type="InterPro" id="IPR015421">
    <property type="entry name" value="PyrdxlP-dep_Trfase_major"/>
</dbReference>
<evidence type="ECO:0000313" key="7">
    <source>
        <dbReference type="EMBL" id="PRP89685.1"/>
    </source>
</evidence>
<evidence type="ECO:0000256" key="5">
    <source>
        <dbReference type="ARBA" id="ARBA00022898"/>
    </source>
</evidence>
<keyword evidence="4 7" id="KW-0808">Transferase</keyword>
<dbReference type="PANTHER" id="PTHR46383">
    <property type="entry name" value="ASPARTATE AMINOTRANSFERASE"/>
    <property type="match status" value="1"/>
</dbReference>
<dbReference type="Pfam" id="PF00155">
    <property type="entry name" value="Aminotran_1_2"/>
    <property type="match status" value="1"/>
</dbReference>
<dbReference type="GO" id="GO:0030170">
    <property type="term" value="F:pyridoxal phosphate binding"/>
    <property type="evidence" value="ECO:0007669"/>
    <property type="project" value="InterPro"/>
</dbReference>
<comment type="caution">
    <text evidence="7">The sequence shown here is derived from an EMBL/GenBank/DDBJ whole genome shotgun (WGS) entry which is preliminary data.</text>
</comment>
<reference evidence="7 8" key="1">
    <citation type="journal article" date="2018" name="Genome Biol. Evol.">
        <title>Multiple Roots of Fruiting Body Formation in Amoebozoa.</title>
        <authorList>
            <person name="Hillmann F."/>
            <person name="Forbes G."/>
            <person name="Novohradska S."/>
            <person name="Ferling I."/>
            <person name="Riege K."/>
            <person name="Groth M."/>
            <person name="Westermann M."/>
            <person name="Marz M."/>
            <person name="Spaller T."/>
            <person name="Winckler T."/>
            <person name="Schaap P."/>
            <person name="Glockner G."/>
        </authorList>
    </citation>
    <scope>NUCLEOTIDE SEQUENCE [LARGE SCALE GENOMIC DNA]</scope>
    <source>
        <strain evidence="7 8">Jena</strain>
    </source>
</reference>
<dbReference type="InterPro" id="IPR050596">
    <property type="entry name" value="AspAT/PAT-like"/>
</dbReference>
<dbReference type="InterPro" id="IPR004839">
    <property type="entry name" value="Aminotransferase_I/II_large"/>
</dbReference>
<dbReference type="Gene3D" id="3.90.1150.10">
    <property type="entry name" value="Aspartate Aminotransferase, domain 1"/>
    <property type="match status" value="1"/>
</dbReference>
<dbReference type="Gene3D" id="3.40.640.10">
    <property type="entry name" value="Type I PLP-dependent aspartate aminotransferase-like (Major domain)"/>
    <property type="match status" value="1"/>
</dbReference>
<dbReference type="SUPFAM" id="SSF53383">
    <property type="entry name" value="PLP-dependent transferases"/>
    <property type="match status" value="1"/>
</dbReference>
<dbReference type="CDD" id="cd00609">
    <property type="entry name" value="AAT_like"/>
    <property type="match status" value="1"/>
</dbReference>
<dbReference type="EMBL" id="MDYQ01000001">
    <property type="protein sequence ID" value="PRP89685.1"/>
    <property type="molecule type" value="Genomic_DNA"/>
</dbReference>
<evidence type="ECO:0000256" key="1">
    <source>
        <dbReference type="ARBA" id="ARBA00001933"/>
    </source>
</evidence>
<evidence type="ECO:0000256" key="4">
    <source>
        <dbReference type="ARBA" id="ARBA00022679"/>
    </source>
</evidence>
<dbReference type="STRING" id="1890364.A0A2P6P0E9"/>
<keyword evidence="8" id="KW-1185">Reference proteome</keyword>
<comment type="similarity">
    <text evidence="2">Belongs to the class-I pyridoxal-phosphate-dependent aminotransferase family.</text>
</comment>
<keyword evidence="3 7" id="KW-0032">Aminotransferase</keyword>
<dbReference type="InterPro" id="IPR015424">
    <property type="entry name" value="PyrdxlP-dep_Trfase"/>
</dbReference>
<organism evidence="7 8">
    <name type="scientific">Planoprotostelium fungivorum</name>
    <dbReference type="NCBI Taxonomy" id="1890364"/>
    <lineage>
        <taxon>Eukaryota</taxon>
        <taxon>Amoebozoa</taxon>
        <taxon>Evosea</taxon>
        <taxon>Variosea</taxon>
        <taxon>Cavosteliida</taxon>
        <taxon>Cavosteliaceae</taxon>
        <taxon>Planoprotostelium</taxon>
    </lineage>
</organism>
<name>A0A2P6P0E9_9EUKA</name>
<proteinExistence type="inferred from homology"/>
<dbReference type="PANTHER" id="PTHR46383:SF5">
    <property type="entry name" value="AMINOTRANSFERASE CLASS I_CLASSII DOMAIN-CONTAINING PROTEIN"/>
    <property type="match status" value="1"/>
</dbReference>
<accession>A0A2P6P0E9</accession>
<keyword evidence="5" id="KW-0663">Pyridoxal phosphate</keyword>
<dbReference type="AlphaFoldDB" id="A0A2P6P0E9"/>
<dbReference type="GO" id="GO:0008483">
    <property type="term" value="F:transaminase activity"/>
    <property type="evidence" value="ECO:0007669"/>
    <property type="project" value="UniProtKB-KW"/>
</dbReference>
<feature type="domain" description="Aminotransferase class I/classII large" evidence="6">
    <location>
        <begin position="58"/>
        <end position="277"/>
    </location>
</feature>
<gene>
    <name evidence="7" type="ORF">PROFUN_00027</name>
</gene>
<dbReference type="Proteomes" id="UP000241769">
    <property type="component" value="Unassembled WGS sequence"/>
</dbReference>
<evidence type="ECO:0000259" key="6">
    <source>
        <dbReference type="Pfam" id="PF00155"/>
    </source>
</evidence>
<evidence type="ECO:0000256" key="2">
    <source>
        <dbReference type="ARBA" id="ARBA00007441"/>
    </source>
</evidence>
<sequence>MSKFVASTRVLNTPQSVIGSALKCNNKPITSERLYVQNTLTIWKGLVYWKPAPDSISTVQEYALEDSCHRYGAIEGDLGLLNAIHKKIQQVNNLRNKRVMVTPGSNAAFVSSMVVLTDPGDEVILFAPYFFNHEMSIRLTGAIPVVVPPNMTNYQSSPTELIKHITPKTKVVVLCNPSNPSGAVTGQAEVEEIQKICLDRGIWLISDEAYEDFVFDGQKHYSPDGPNVINLYTMSKGSAMAVYPPYLDEFFGKTQDSFIIHASHISQKMAETMLHHNREVLRERVNSLQAFYFLIKLPNSLPADKWVQYISEKHNVRLGTNGSIIQAGIVVILLLKDFV</sequence>
<dbReference type="GO" id="GO:0006520">
    <property type="term" value="P:amino acid metabolic process"/>
    <property type="evidence" value="ECO:0007669"/>
    <property type="project" value="InterPro"/>
</dbReference>
<protein>
    <submittedName>
        <fullName evidence="7">L-aspartate aminotransferase apoenzyme</fullName>
    </submittedName>
</protein>
<comment type="cofactor">
    <cofactor evidence="1">
        <name>pyridoxal 5'-phosphate</name>
        <dbReference type="ChEBI" id="CHEBI:597326"/>
    </cofactor>
</comment>
<dbReference type="InterPro" id="IPR015422">
    <property type="entry name" value="PyrdxlP-dep_Trfase_small"/>
</dbReference>
<dbReference type="InParanoid" id="A0A2P6P0E9"/>
<evidence type="ECO:0000256" key="3">
    <source>
        <dbReference type="ARBA" id="ARBA00022576"/>
    </source>
</evidence>